<dbReference type="Proteomes" id="UP000017837">
    <property type="component" value="Unassembled WGS sequence"/>
</dbReference>
<comment type="cofactor">
    <cofactor evidence="2">
        <name>Cu cation</name>
        <dbReference type="ChEBI" id="CHEBI:23378"/>
    </cofactor>
    <text evidence="2">Binds 1 copper ion per subunit.</text>
</comment>
<feature type="domain" description="Superoxide dismutase copper/zinc binding" evidence="4">
    <location>
        <begin position="52"/>
        <end position="185"/>
    </location>
</feature>
<keyword evidence="2" id="KW-0186">Copper</keyword>
<dbReference type="Pfam" id="PF00080">
    <property type="entry name" value="Sod_Cu"/>
    <property type="match status" value="1"/>
</dbReference>
<evidence type="ECO:0000313" key="5">
    <source>
        <dbReference type="EMBL" id="ESQ94668.1"/>
    </source>
</evidence>
<dbReference type="Gene3D" id="2.60.40.200">
    <property type="entry name" value="Superoxide dismutase, copper/zinc binding domain"/>
    <property type="match status" value="1"/>
</dbReference>
<dbReference type="PROSITE" id="PS00332">
    <property type="entry name" value="SOD_CU_ZN_2"/>
    <property type="match status" value="1"/>
</dbReference>
<dbReference type="CDD" id="cd00305">
    <property type="entry name" value="Cu-Zn_Superoxide_Dismutase"/>
    <property type="match status" value="1"/>
</dbReference>
<dbReference type="PATRIC" id="fig|1121022.4.peg.161"/>
<reference evidence="5 6" key="1">
    <citation type="journal article" date="2014" name="Nature">
        <title>Sequential evolution of bacterial morphology by co-option of a developmental regulator.</title>
        <authorList>
            <person name="Jiang C."/>
            <person name="Brown P.J."/>
            <person name="Ducret A."/>
            <person name="Brun Y.V."/>
        </authorList>
    </citation>
    <scope>NUCLEOTIDE SEQUENCE [LARGE SCALE GENOMIC DNA]</scope>
    <source>
        <strain evidence="5 6">DSM 16100</strain>
    </source>
</reference>
<accession>V4RU32</accession>
<protein>
    <recommendedName>
        <fullName evidence="2">Superoxide dismutase [Cu-Zn]</fullName>
        <ecNumber evidence="2">1.15.1.1</ecNumber>
    </recommendedName>
</protein>
<proteinExistence type="inferred from homology"/>
<dbReference type="PROSITE" id="PS00087">
    <property type="entry name" value="SOD_CU_ZN_1"/>
    <property type="match status" value="1"/>
</dbReference>
<feature type="chain" id="PRO_5004726898" description="Superoxide dismutase [Cu-Zn]" evidence="3">
    <location>
        <begin position="24"/>
        <end position="186"/>
    </location>
</feature>
<feature type="signal peptide" evidence="3">
    <location>
        <begin position="1"/>
        <end position="23"/>
    </location>
</feature>
<dbReference type="InterPro" id="IPR001424">
    <property type="entry name" value="SOD_Cu_Zn_dom"/>
</dbReference>
<comment type="similarity">
    <text evidence="1 2">Belongs to the Cu-Zn superoxide dismutase family.</text>
</comment>
<dbReference type="PANTHER" id="PTHR10003">
    <property type="entry name" value="SUPEROXIDE DISMUTASE CU-ZN -RELATED"/>
    <property type="match status" value="1"/>
</dbReference>
<evidence type="ECO:0000256" key="3">
    <source>
        <dbReference type="SAM" id="SignalP"/>
    </source>
</evidence>
<dbReference type="OrthoDB" id="5431326at2"/>
<dbReference type="EMBL" id="AWGB01000001">
    <property type="protein sequence ID" value="ESQ94668.1"/>
    <property type="molecule type" value="Genomic_DNA"/>
</dbReference>
<keyword evidence="2" id="KW-0862">Zinc</keyword>
<comment type="caution">
    <text evidence="5">The sequence shown here is derived from an EMBL/GenBank/DDBJ whole genome shotgun (WGS) entry which is preliminary data.</text>
</comment>
<dbReference type="RefSeq" id="WP_018081114.1">
    <property type="nucleotide sequence ID" value="NZ_AQWM01000004.1"/>
</dbReference>
<evidence type="ECO:0000256" key="1">
    <source>
        <dbReference type="ARBA" id="ARBA00010457"/>
    </source>
</evidence>
<organism evidence="5 6">
    <name type="scientific">Asticcacaulis benevestitus DSM 16100 = ATCC BAA-896</name>
    <dbReference type="NCBI Taxonomy" id="1121022"/>
    <lineage>
        <taxon>Bacteria</taxon>
        <taxon>Pseudomonadati</taxon>
        <taxon>Pseudomonadota</taxon>
        <taxon>Alphaproteobacteria</taxon>
        <taxon>Caulobacterales</taxon>
        <taxon>Caulobacteraceae</taxon>
        <taxon>Asticcacaulis</taxon>
    </lineage>
</organism>
<sequence>MSHLTHASVLAAVLALCAMPAMAQTPAPAAAPLPATPPLSGKLAGNGGADLGTITIKPAPNGVILRVEAKGLTPGWHAIHFHEKGSCSDEKFASAGGHVHNATPVNHGLLNGAANDAGDLTNIFAGSDGTATAEIYSSLVTAKSVDSRPALMDADGSSVVIHALPDDYTTQPIGGAGVRVACAVIQ</sequence>
<dbReference type="NCBIfam" id="NF047632">
    <property type="entry name" value="SodCCaul"/>
    <property type="match status" value="1"/>
</dbReference>
<keyword evidence="2" id="KW-0560">Oxidoreductase</keyword>
<dbReference type="EC" id="1.15.1.1" evidence="2"/>
<dbReference type="GO" id="GO:0005507">
    <property type="term" value="F:copper ion binding"/>
    <property type="evidence" value="ECO:0007669"/>
    <property type="project" value="InterPro"/>
</dbReference>
<dbReference type="AlphaFoldDB" id="V4RU32"/>
<keyword evidence="3" id="KW-0732">Signal</keyword>
<comment type="function">
    <text evidence="2">Destroys radicals which are normally produced within the cells and which are toxic to biological systems.</text>
</comment>
<keyword evidence="6" id="KW-1185">Reference proteome</keyword>
<evidence type="ECO:0000313" key="6">
    <source>
        <dbReference type="Proteomes" id="UP000017837"/>
    </source>
</evidence>
<name>V4RU32_9CAUL</name>
<dbReference type="eggNOG" id="COG2032">
    <property type="taxonomic scope" value="Bacteria"/>
</dbReference>
<keyword evidence="2" id="KW-0479">Metal-binding</keyword>
<dbReference type="InterPro" id="IPR036423">
    <property type="entry name" value="SOD-like_Cu/Zn_dom_sf"/>
</dbReference>
<dbReference type="InterPro" id="IPR018152">
    <property type="entry name" value="SOD_Cu/Zn_BS"/>
</dbReference>
<comment type="catalytic activity">
    <reaction evidence="2">
        <text>2 superoxide + 2 H(+) = H2O2 + O2</text>
        <dbReference type="Rhea" id="RHEA:20696"/>
        <dbReference type="ChEBI" id="CHEBI:15378"/>
        <dbReference type="ChEBI" id="CHEBI:15379"/>
        <dbReference type="ChEBI" id="CHEBI:16240"/>
        <dbReference type="ChEBI" id="CHEBI:18421"/>
        <dbReference type="EC" id="1.15.1.1"/>
    </reaction>
</comment>
<dbReference type="STRING" id="1121022.GCA_000376105_01446"/>
<comment type="cofactor">
    <cofactor evidence="2">
        <name>Zn(2+)</name>
        <dbReference type="ChEBI" id="CHEBI:29105"/>
    </cofactor>
    <text evidence="2">Binds 1 zinc ion per subunit.</text>
</comment>
<evidence type="ECO:0000259" key="4">
    <source>
        <dbReference type="Pfam" id="PF00080"/>
    </source>
</evidence>
<dbReference type="GO" id="GO:0004784">
    <property type="term" value="F:superoxide dismutase activity"/>
    <property type="evidence" value="ECO:0007669"/>
    <property type="project" value="UniProtKB-EC"/>
</dbReference>
<evidence type="ECO:0000256" key="2">
    <source>
        <dbReference type="RuleBase" id="RU000393"/>
    </source>
</evidence>
<gene>
    <name evidence="5" type="ORF">ABENE_00820</name>
</gene>
<dbReference type="SUPFAM" id="SSF49329">
    <property type="entry name" value="Cu,Zn superoxide dismutase-like"/>
    <property type="match status" value="1"/>
</dbReference>
<dbReference type="InterPro" id="IPR024134">
    <property type="entry name" value="SOD_Cu/Zn_/chaperone"/>
</dbReference>